<evidence type="ECO:0000313" key="6">
    <source>
        <dbReference type="Proteomes" id="UP001183006"/>
    </source>
</evidence>
<evidence type="ECO:0000313" key="5">
    <source>
        <dbReference type="EMBL" id="WMW23392.1"/>
    </source>
</evidence>
<feature type="domain" description="Rubredoxin-like" evidence="3">
    <location>
        <begin position="129"/>
        <end position="162"/>
    </location>
</feature>
<evidence type="ECO:0000259" key="3">
    <source>
        <dbReference type="PROSITE" id="PS50903"/>
    </source>
</evidence>
<dbReference type="InterPro" id="IPR012347">
    <property type="entry name" value="Ferritin-like"/>
</dbReference>
<protein>
    <submittedName>
        <fullName evidence="5">Rubrerythrin family protein</fullName>
    </submittedName>
</protein>
<dbReference type="RefSeq" id="WP_309309508.1">
    <property type="nucleotide sequence ID" value="NZ_CP133594.1"/>
</dbReference>
<dbReference type="EMBL" id="CP133594">
    <property type="protein sequence ID" value="WMW23392.1"/>
    <property type="molecule type" value="Genomic_DNA"/>
</dbReference>
<dbReference type="PROSITE" id="PS50903">
    <property type="entry name" value="RUBREDOXIN_LIKE"/>
    <property type="match status" value="1"/>
</dbReference>
<dbReference type="Proteomes" id="UP001183006">
    <property type="component" value="Chromosome"/>
</dbReference>
<dbReference type="InterPro" id="IPR003251">
    <property type="entry name" value="Rr_diiron-bd_dom"/>
</dbReference>
<organism evidence="5 6">
    <name type="scientific">Methanolobus mangrovi</name>
    <dbReference type="NCBI Taxonomy" id="3072977"/>
    <lineage>
        <taxon>Archaea</taxon>
        <taxon>Methanobacteriati</taxon>
        <taxon>Methanobacteriota</taxon>
        <taxon>Stenosarchaea group</taxon>
        <taxon>Methanomicrobia</taxon>
        <taxon>Methanosarcinales</taxon>
        <taxon>Methanosarcinaceae</taxon>
        <taxon>Methanolobus</taxon>
    </lineage>
</organism>
<dbReference type="PROSITE" id="PS50905">
    <property type="entry name" value="FERRITIN_LIKE"/>
    <property type="match status" value="1"/>
</dbReference>
<dbReference type="GO" id="GO:0005506">
    <property type="term" value="F:iron ion binding"/>
    <property type="evidence" value="ECO:0007669"/>
    <property type="project" value="InterPro"/>
</dbReference>
<keyword evidence="2" id="KW-0249">Electron transport</keyword>
<dbReference type="AlphaFoldDB" id="A0AA51UJT8"/>
<dbReference type="InterPro" id="IPR024934">
    <property type="entry name" value="Rubredoxin-like_dom"/>
</dbReference>
<proteinExistence type="predicted"/>
<feature type="domain" description="Ferritin-like diiron" evidence="4">
    <location>
        <begin position="1"/>
        <end position="127"/>
    </location>
</feature>
<dbReference type="GeneID" id="84229700"/>
<sequence>MSSKDNLKAAFTGESMANRTYLAFAKKADEEGYSQIAKLFRAAAAAETVHALNHLQRMGGIGTTMDNLKEAIHGETYEFEEMYPKFIEEAKAEGDNRALWSFEVANKVEKIHASLYEKALAEIGNNEEVDYYVCSVCGHTHEGKPEDKCPICGAPASKFDKID</sequence>
<dbReference type="InterPro" id="IPR009078">
    <property type="entry name" value="Ferritin-like_SF"/>
</dbReference>
<dbReference type="KEGG" id="mmav:RE476_06125"/>
<dbReference type="CDD" id="cd01041">
    <property type="entry name" value="Rubrerythrin"/>
    <property type="match status" value="1"/>
</dbReference>
<dbReference type="PANTHER" id="PTHR33746:SF4">
    <property type="entry name" value="RUBRERYTHRIN"/>
    <property type="match status" value="1"/>
</dbReference>
<evidence type="ECO:0000259" key="4">
    <source>
        <dbReference type="PROSITE" id="PS50905"/>
    </source>
</evidence>
<dbReference type="SUPFAM" id="SSF57802">
    <property type="entry name" value="Rubredoxin-like"/>
    <property type="match status" value="1"/>
</dbReference>
<dbReference type="SUPFAM" id="SSF47240">
    <property type="entry name" value="Ferritin-like"/>
    <property type="match status" value="1"/>
</dbReference>
<gene>
    <name evidence="5" type="ORF">RE476_06125</name>
</gene>
<keyword evidence="1" id="KW-0813">Transport</keyword>
<name>A0AA51UJT8_9EURY</name>
<reference evidence="5" key="1">
    <citation type="submission" date="2023-08" db="EMBL/GenBank/DDBJ databases">
        <title>Methanolobus mangrovi sp. nov. and Methanolobus sediminis sp. nov, two novel methylotrophic methanogens isolated from mangrove sediments in China.</title>
        <authorList>
            <person name="Zhou J."/>
        </authorList>
    </citation>
    <scope>NUCLEOTIDE SEQUENCE</scope>
    <source>
        <strain evidence="5">FTZ2</strain>
    </source>
</reference>
<dbReference type="InterPro" id="IPR048574">
    <property type="entry name" value="RUBY_RBDX"/>
</dbReference>
<evidence type="ECO:0000256" key="1">
    <source>
        <dbReference type="ARBA" id="ARBA00022448"/>
    </source>
</evidence>
<keyword evidence="6" id="KW-1185">Reference proteome</keyword>
<accession>A0AA51UJT8</accession>
<dbReference type="InterPro" id="IPR052753">
    <property type="entry name" value="Rbr2/Nigerythrin"/>
</dbReference>
<dbReference type="CDD" id="cd00729">
    <property type="entry name" value="rubredoxin_SM"/>
    <property type="match status" value="1"/>
</dbReference>
<dbReference type="Pfam" id="PF02915">
    <property type="entry name" value="Rubrerythrin"/>
    <property type="match status" value="1"/>
</dbReference>
<dbReference type="Gene3D" id="2.20.28.10">
    <property type="match status" value="1"/>
</dbReference>
<dbReference type="Pfam" id="PF21349">
    <property type="entry name" value="RUBY_RBDX"/>
    <property type="match status" value="1"/>
</dbReference>
<dbReference type="GO" id="GO:0016491">
    <property type="term" value="F:oxidoreductase activity"/>
    <property type="evidence" value="ECO:0007669"/>
    <property type="project" value="InterPro"/>
</dbReference>
<dbReference type="InterPro" id="IPR009040">
    <property type="entry name" value="Ferritin-like_diiron"/>
</dbReference>
<dbReference type="Gene3D" id="1.20.1260.10">
    <property type="match status" value="1"/>
</dbReference>
<evidence type="ECO:0000256" key="2">
    <source>
        <dbReference type="ARBA" id="ARBA00022982"/>
    </source>
</evidence>
<dbReference type="PANTHER" id="PTHR33746">
    <property type="entry name" value="RUBRERYTHRIN"/>
    <property type="match status" value="1"/>
</dbReference>